<accession>A0A436ZVW7</accession>
<dbReference type="AlphaFoldDB" id="A0A436ZVW7"/>
<name>A0A436ZVW7_ARTFL</name>
<gene>
    <name evidence="2" type="ORF">DFL_007472</name>
</gene>
<evidence type="ECO:0000313" key="2">
    <source>
        <dbReference type="EMBL" id="RVD83070.1"/>
    </source>
</evidence>
<protein>
    <submittedName>
        <fullName evidence="2">Uncharacterized protein</fullName>
    </submittedName>
</protein>
<comment type="caution">
    <text evidence="2">The sequence shown here is derived from an EMBL/GenBank/DDBJ whole genome shotgun (WGS) entry which is preliminary data.</text>
</comment>
<reference evidence="2 3" key="1">
    <citation type="submission" date="2019-01" db="EMBL/GenBank/DDBJ databases">
        <title>Intercellular communication is required for trap formation in the nematode-trapping fungus Duddingtonia flagrans.</title>
        <authorList>
            <person name="Youssar L."/>
            <person name="Wernet V."/>
            <person name="Hensel N."/>
            <person name="Hildebrandt H.-G."/>
            <person name="Fischer R."/>
        </authorList>
    </citation>
    <scope>NUCLEOTIDE SEQUENCE [LARGE SCALE GENOMIC DNA]</scope>
    <source>
        <strain evidence="2 3">CBS H-5679</strain>
    </source>
</reference>
<dbReference type="Proteomes" id="UP000283090">
    <property type="component" value="Unassembled WGS sequence"/>
</dbReference>
<evidence type="ECO:0000256" key="1">
    <source>
        <dbReference type="SAM" id="MobiDB-lite"/>
    </source>
</evidence>
<proteinExistence type="predicted"/>
<dbReference type="VEuPathDB" id="FungiDB:DFL_007472"/>
<organism evidence="2 3">
    <name type="scientific">Arthrobotrys flagrans</name>
    <name type="common">Nematode-trapping fungus</name>
    <name type="synonym">Trichothecium flagrans</name>
    <dbReference type="NCBI Taxonomy" id="97331"/>
    <lineage>
        <taxon>Eukaryota</taxon>
        <taxon>Fungi</taxon>
        <taxon>Dikarya</taxon>
        <taxon>Ascomycota</taxon>
        <taxon>Pezizomycotina</taxon>
        <taxon>Orbiliomycetes</taxon>
        <taxon>Orbiliales</taxon>
        <taxon>Orbiliaceae</taxon>
        <taxon>Arthrobotrys</taxon>
    </lineage>
</organism>
<dbReference type="EMBL" id="SAEB01000009">
    <property type="protein sequence ID" value="RVD83070.1"/>
    <property type="molecule type" value="Genomic_DNA"/>
</dbReference>
<sequence length="140" mass="15645">MSIIKTKAAPQSQPKDSEKSQIYPSAGGTYATHQILGFKRKREASKRTYGASEQAPAEQTASKLSTPRPEAKRVKTSQIYLGAGGTYATYQIIGLKRKRGASERIYEVSEQVPTERAIYESSRPMNQYQGMHSGEEREKR</sequence>
<keyword evidence="3" id="KW-1185">Reference proteome</keyword>
<dbReference type="RefSeq" id="XP_067488614.1">
    <property type="nucleotide sequence ID" value="XM_067637060.1"/>
</dbReference>
<feature type="region of interest" description="Disordered" evidence="1">
    <location>
        <begin position="117"/>
        <end position="140"/>
    </location>
</feature>
<evidence type="ECO:0000313" key="3">
    <source>
        <dbReference type="Proteomes" id="UP000283090"/>
    </source>
</evidence>
<feature type="region of interest" description="Disordered" evidence="1">
    <location>
        <begin position="1"/>
        <end position="74"/>
    </location>
</feature>
<dbReference type="GeneID" id="93589783"/>